<dbReference type="RefSeq" id="WP_120517557.1">
    <property type="nucleotide sequence ID" value="NZ_QXZY01000009.1"/>
</dbReference>
<organism evidence="1 2">
    <name type="scientific">Chitinophaga barathri</name>
    <dbReference type="NCBI Taxonomy" id="1647451"/>
    <lineage>
        <taxon>Bacteria</taxon>
        <taxon>Pseudomonadati</taxon>
        <taxon>Bacteroidota</taxon>
        <taxon>Chitinophagia</taxon>
        <taxon>Chitinophagales</taxon>
        <taxon>Chitinophagaceae</taxon>
        <taxon>Chitinophaga</taxon>
    </lineage>
</organism>
<protein>
    <recommendedName>
        <fullName evidence="3">Lipoprotein</fullName>
    </recommendedName>
</protein>
<name>A0A3N4M9R8_9BACT</name>
<gene>
    <name evidence="1" type="ORF">EG028_16175</name>
</gene>
<proteinExistence type="predicted"/>
<evidence type="ECO:0000313" key="1">
    <source>
        <dbReference type="EMBL" id="RPD40188.1"/>
    </source>
</evidence>
<keyword evidence="2" id="KW-1185">Reference proteome</keyword>
<evidence type="ECO:0008006" key="3">
    <source>
        <dbReference type="Google" id="ProtNLM"/>
    </source>
</evidence>
<comment type="caution">
    <text evidence="1">The sequence shown here is derived from an EMBL/GenBank/DDBJ whole genome shotgun (WGS) entry which is preliminary data.</text>
</comment>
<sequence>MRPVVWIIFLCTLITAGCSPQPDKPASLQKDMSYRALGNYCWEEIARMKAQQIGITKVVRVNGKTDSLPVKDSAGLQALFRPLMDADVNKPSLLDAYQIDTIADQFHGDTTFIYHTKGKQTWPAQLILDVDKEGRIKTAQVSSYTKNLVYEYRQEVLYERNKQLRVSTYQKIIFLKPESLEVQAWFQPTTKHT</sequence>
<dbReference type="Proteomes" id="UP000279089">
    <property type="component" value="Unassembled WGS sequence"/>
</dbReference>
<dbReference type="EMBL" id="RMBX01000008">
    <property type="protein sequence ID" value="RPD40188.1"/>
    <property type="molecule type" value="Genomic_DNA"/>
</dbReference>
<dbReference type="OrthoDB" id="794757at2"/>
<reference evidence="2" key="1">
    <citation type="submission" date="2018-11" db="EMBL/GenBank/DDBJ databases">
        <title>Chitinophaga lutea sp.nov., isolate from arsenic contaminated soil.</title>
        <authorList>
            <person name="Zong Y."/>
        </authorList>
    </citation>
    <scope>NUCLEOTIDE SEQUENCE [LARGE SCALE GENOMIC DNA]</scope>
    <source>
        <strain evidence="2">YLT18</strain>
    </source>
</reference>
<evidence type="ECO:0000313" key="2">
    <source>
        <dbReference type="Proteomes" id="UP000279089"/>
    </source>
</evidence>
<dbReference type="AlphaFoldDB" id="A0A3N4M9R8"/>
<dbReference type="PROSITE" id="PS51257">
    <property type="entry name" value="PROKAR_LIPOPROTEIN"/>
    <property type="match status" value="1"/>
</dbReference>
<accession>A0A3N4M9R8</accession>